<dbReference type="InterPro" id="IPR051782">
    <property type="entry name" value="ABC_Transporter_VariousFunc"/>
</dbReference>
<proteinExistence type="predicted"/>
<dbReference type="AlphaFoldDB" id="A0AAT9GUZ7"/>
<keyword evidence="2" id="KW-0547">Nucleotide-binding</keyword>
<dbReference type="EMBL" id="AP031322">
    <property type="protein sequence ID" value="BFH74782.1"/>
    <property type="molecule type" value="Genomic_DNA"/>
</dbReference>
<evidence type="ECO:0000259" key="4">
    <source>
        <dbReference type="PROSITE" id="PS50893"/>
    </source>
</evidence>
<evidence type="ECO:0000256" key="3">
    <source>
        <dbReference type="ARBA" id="ARBA00022840"/>
    </source>
</evidence>
<reference evidence="5" key="1">
    <citation type="submission" date="2024-03" db="EMBL/GenBank/DDBJ databases">
        <title>Complete genome sequence of Sulfurisphaera javensis strain KD-1.</title>
        <authorList>
            <person name="Sakai H."/>
            <person name="Nur N."/>
            <person name="Suwanto A."/>
            <person name="Kurosawa N."/>
        </authorList>
    </citation>
    <scope>NUCLEOTIDE SEQUENCE</scope>
    <source>
        <strain evidence="5">KD-1</strain>
    </source>
</reference>
<dbReference type="InterPro" id="IPR003439">
    <property type="entry name" value="ABC_transporter-like_ATP-bd"/>
</dbReference>
<protein>
    <submittedName>
        <fullName evidence="5">ABC transporter ATP-binding protein</fullName>
    </submittedName>
</protein>
<sequence length="239" mass="26341">MECIELENVVKKFGNVTALDGLSFSIPCGGKYALIGPNGAGKSTTLKILAGLLTPDLGNVKIKGMSPTSKEVKKILGYLPEDAMPYRVLTVLENLEYIASLRGLPNPRQRALEMIYLLNLKEYMYTEAGKLSRGNLQKLSIAMTLLHNPEIILLDEPLNYLDIPTQELVISILKNFVTSTLLVSTHIMSIATRLATNAIIINHGRVIWSGTIEELRKMGNENEPIESIVARILTKGPQI</sequence>
<feature type="domain" description="ABC transporter" evidence="4">
    <location>
        <begin position="4"/>
        <end position="228"/>
    </location>
</feature>
<dbReference type="PANTHER" id="PTHR42939:SF1">
    <property type="entry name" value="ABC TRANSPORTER ATP-BINDING PROTEIN ALBC-RELATED"/>
    <property type="match status" value="1"/>
</dbReference>
<keyword evidence="1" id="KW-0813">Transport</keyword>
<dbReference type="SUPFAM" id="SSF52540">
    <property type="entry name" value="P-loop containing nucleoside triphosphate hydrolases"/>
    <property type="match status" value="1"/>
</dbReference>
<gene>
    <name evidence="5" type="ORF">SJAV_27260</name>
</gene>
<dbReference type="InterPro" id="IPR003593">
    <property type="entry name" value="AAA+_ATPase"/>
</dbReference>
<evidence type="ECO:0000256" key="1">
    <source>
        <dbReference type="ARBA" id="ARBA00022448"/>
    </source>
</evidence>
<dbReference type="PANTHER" id="PTHR42939">
    <property type="entry name" value="ABC TRANSPORTER ATP-BINDING PROTEIN ALBC-RELATED"/>
    <property type="match status" value="1"/>
</dbReference>
<dbReference type="CDD" id="cd03230">
    <property type="entry name" value="ABC_DR_subfamily_A"/>
    <property type="match status" value="1"/>
</dbReference>
<evidence type="ECO:0000256" key="2">
    <source>
        <dbReference type="ARBA" id="ARBA00022741"/>
    </source>
</evidence>
<name>A0AAT9GUZ7_9CREN</name>
<dbReference type="SMART" id="SM00382">
    <property type="entry name" value="AAA"/>
    <property type="match status" value="1"/>
</dbReference>
<dbReference type="InterPro" id="IPR027417">
    <property type="entry name" value="P-loop_NTPase"/>
</dbReference>
<dbReference type="KEGG" id="sjv:SJAV_27260"/>
<dbReference type="Pfam" id="PF00005">
    <property type="entry name" value="ABC_tran"/>
    <property type="match status" value="1"/>
</dbReference>
<dbReference type="Gene3D" id="3.40.50.300">
    <property type="entry name" value="P-loop containing nucleotide triphosphate hydrolases"/>
    <property type="match status" value="1"/>
</dbReference>
<keyword evidence="3 5" id="KW-0067">ATP-binding</keyword>
<dbReference type="GO" id="GO:0005524">
    <property type="term" value="F:ATP binding"/>
    <property type="evidence" value="ECO:0007669"/>
    <property type="project" value="UniProtKB-KW"/>
</dbReference>
<dbReference type="GeneID" id="92355677"/>
<organism evidence="5">
    <name type="scientific">Sulfurisphaera javensis</name>
    <dbReference type="NCBI Taxonomy" id="2049879"/>
    <lineage>
        <taxon>Archaea</taxon>
        <taxon>Thermoproteota</taxon>
        <taxon>Thermoprotei</taxon>
        <taxon>Sulfolobales</taxon>
        <taxon>Sulfolobaceae</taxon>
        <taxon>Sulfurisphaera</taxon>
    </lineage>
</organism>
<dbReference type="PROSITE" id="PS50893">
    <property type="entry name" value="ABC_TRANSPORTER_2"/>
    <property type="match status" value="1"/>
</dbReference>
<accession>A0AAT9GUZ7</accession>
<dbReference type="RefSeq" id="WP_369610257.1">
    <property type="nucleotide sequence ID" value="NZ_AP031322.1"/>
</dbReference>
<evidence type="ECO:0000313" key="5">
    <source>
        <dbReference type="EMBL" id="BFH74782.1"/>
    </source>
</evidence>
<dbReference type="GO" id="GO:0016887">
    <property type="term" value="F:ATP hydrolysis activity"/>
    <property type="evidence" value="ECO:0007669"/>
    <property type="project" value="InterPro"/>
</dbReference>